<dbReference type="RefSeq" id="WP_152125765.1">
    <property type="nucleotide sequence ID" value="NZ_WELI01000008.1"/>
</dbReference>
<dbReference type="GO" id="GO:0003677">
    <property type="term" value="F:DNA binding"/>
    <property type="evidence" value="ECO:0007669"/>
    <property type="project" value="InterPro"/>
</dbReference>
<dbReference type="SUPFAM" id="SSF56349">
    <property type="entry name" value="DNA breaking-rejoining enzymes"/>
    <property type="match status" value="1"/>
</dbReference>
<proteinExistence type="predicted"/>
<keyword evidence="1" id="KW-0233">DNA recombination</keyword>
<keyword evidence="3" id="KW-1185">Reference proteome</keyword>
<comment type="caution">
    <text evidence="2">The sequence shown here is derived from an EMBL/GenBank/DDBJ whole genome shotgun (WGS) entry which is preliminary data.</text>
</comment>
<reference evidence="2 3" key="1">
    <citation type="submission" date="2019-10" db="EMBL/GenBank/DDBJ databases">
        <title>Rudanella paleaurantiibacter sp. nov., isolated from sludge.</title>
        <authorList>
            <person name="Xu S.Q."/>
        </authorList>
    </citation>
    <scope>NUCLEOTIDE SEQUENCE [LARGE SCALE GENOMIC DNA]</scope>
    <source>
        <strain evidence="2 3">HX-22-17</strain>
    </source>
</reference>
<evidence type="ECO:0000313" key="3">
    <source>
        <dbReference type="Proteomes" id="UP000488299"/>
    </source>
</evidence>
<protein>
    <recommendedName>
        <fullName evidence="4">Tyrosine-type recombinase/integrase</fullName>
    </recommendedName>
</protein>
<evidence type="ECO:0008006" key="4">
    <source>
        <dbReference type="Google" id="ProtNLM"/>
    </source>
</evidence>
<organism evidence="2 3">
    <name type="scientific">Rudanella paleaurantiibacter</name>
    <dbReference type="NCBI Taxonomy" id="2614655"/>
    <lineage>
        <taxon>Bacteria</taxon>
        <taxon>Pseudomonadati</taxon>
        <taxon>Bacteroidota</taxon>
        <taxon>Cytophagia</taxon>
        <taxon>Cytophagales</taxon>
        <taxon>Cytophagaceae</taxon>
        <taxon>Rudanella</taxon>
    </lineage>
</organism>
<dbReference type="Proteomes" id="UP000488299">
    <property type="component" value="Unassembled WGS sequence"/>
</dbReference>
<evidence type="ECO:0000256" key="1">
    <source>
        <dbReference type="ARBA" id="ARBA00023172"/>
    </source>
</evidence>
<name>A0A7J5TVV5_9BACT</name>
<dbReference type="InterPro" id="IPR013762">
    <property type="entry name" value="Integrase-like_cat_sf"/>
</dbReference>
<sequence>MSTEPLQTLLEMASGTSKDVTAIASAVARLESMVAQLLNQTPAPAAPTNQTISLLELIDTHYEYQAKNGRNKRGKPICRNTLKTYKVNRGFVKNYLHYINQPTAPASVLNNDFAREYELYNLDRLAATSARMAVSFLAGISRFGVEKKFLSADNRITYKPAVAESVPPAPLTQDELLKLESARFRRIRQGAVDCFLFLVYTGFHYIDGALIDSNAQQVTPDGFTYLQINRQKTGETAIVPYTEKARALVDKYGGLDKLPFKTNNTMNYHLKMAAKELGLGREITMSIGRDTFADDVTNNRGISDESLAAMLGHSGTGYVRKYRKVKVSRVAKEWKSE</sequence>
<dbReference type="AlphaFoldDB" id="A0A7J5TVV5"/>
<dbReference type="GO" id="GO:0006310">
    <property type="term" value="P:DNA recombination"/>
    <property type="evidence" value="ECO:0007669"/>
    <property type="project" value="UniProtKB-KW"/>
</dbReference>
<dbReference type="InterPro" id="IPR011010">
    <property type="entry name" value="DNA_brk_join_enz"/>
</dbReference>
<gene>
    <name evidence="2" type="ORF">F5984_18775</name>
</gene>
<dbReference type="Gene3D" id="1.10.443.10">
    <property type="entry name" value="Intergrase catalytic core"/>
    <property type="match status" value="1"/>
</dbReference>
<accession>A0A7J5TVV5</accession>
<evidence type="ECO:0000313" key="2">
    <source>
        <dbReference type="EMBL" id="KAB7728416.1"/>
    </source>
</evidence>
<dbReference type="EMBL" id="WELI01000008">
    <property type="protein sequence ID" value="KAB7728416.1"/>
    <property type="molecule type" value="Genomic_DNA"/>
</dbReference>
<dbReference type="GO" id="GO:0015074">
    <property type="term" value="P:DNA integration"/>
    <property type="evidence" value="ECO:0007669"/>
    <property type="project" value="InterPro"/>
</dbReference>